<evidence type="ECO:0008006" key="4">
    <source>
        <dbReference type="Google" id="ProtNLM"/>
    </source>
</evidence>
<dbReference type="InterPro" id="IPR005247">
    <property type="entry name" value="YbhB_YbcL/LppC-like"/>
</dbReference>
<reference evidence="2 3" key="1">
    <citation type="submission" date="2017-05" db="EMBL/GenBank/DDBJ databases">
        <title>Complete and WGS of Bordetella genogroups.</title>
        <authorList>
            <person name="Spilker T."/>
            <person name="LiPuma J."/>
        </authorList>
    </citation>
    <scope>NUCLEOTIDE SEQUENCE [LARGE SCALE GENOMIC DNA]</scope>
    <source>
        <strain evidence="2 3">AU17164</strain>
    </source>
</reference>
<dbReference type="SUPFAM" id="SSF49777">
    <property type="entry name" value="PEBP-like"/>
    <property type="match status" value="1"/>
</dbReference>
<dbReference type="Gene3D" id="3.90.280.10">
    <property type="entry name" value="PEBP-like"/>
    <property type="match status" value="1"/>
</dbReference>
<sequence length="200" mass="20545">MIRSMRFPAAAVSAGALCLSALLPLPARAAPPAFSLEAKGLRDNGNLSRANAGNGKDGAGAMCGGDNVSPELTLGNPPAGTRSFAVTVYDPDGGRGLGFVHWVLYDIPASTKSLPRGIGTKGPAGAVSGVNGTRGSGYYGPCPPMGDKPHHYIFQAYALDIEPGTLKAGLTRDALIEEMRGHVLGSASVMLRYGRPAKGR</sequence>
<organism evidence="2 3">
    <name type="scientific">Bordetella genomosp. 9</name>
    <dbReference type="NCBI Taxonomy" id="1416803"/>
    <lineage>
        <taxon>Bacteria</taxon>
        <taxon>Pseudomonadati</taxon>
        <taxon>Pseudomonadota</taxon>
        <taxon>Betaproteobacteria</taxon>
        <taxon>Burkholderiales</taxon>
        <taxon>Alcaligenaceae</taxon>
        <taxon>Bordetella</taxon>
    </lineage>
</organism>
<feature type="chain" id="PRO_5012439062" description="Phosphatidylethanolamine-binding protein" evidence="1">
    <location>
        <begin position="30"/>
        <end position="200"/>
    </location>
</feature>
<dbReference type="AlphaFoldDB" id="A0A1W6YXU0"/>
<evidence type="ECO:0000313" key="2">
    <source>
        <dbReference type="EMBL" id="ARP85423.1"/>
    </source>
</evidence>
<keyword evidence="3" id="KW-1185">Reference proteome</keyword>
<dbReference type="RefSeq" id="WP_232462504.1">
    <property type="nucleotide sequence ID" value="NZ_CP021109.1"/>
</dbReference>
<gene>
    <name evidence="2" type="ORF">CAL13_03715</name>
</gene>
<dbReference type="PANTHER" id="PTHR30289">
    <property type="entry name" value="UNCHARACTERIZED PROTEIN YBCL-RELATED"/>
    <property type="match status" value="1"/>
</dbReference>
<dbReference type="InterPro" id="IPR036610">
    <property type="entry name" value="PEBP-like_sf"/>
</dbReference>
<proteinExistence type="predicted"/>
<dbReference type="InterPro" id="IPR008914">
    <property type="entry name" value="PEBP"/>
</dbReference>
<dbReference type="PANTHER" id="PTHR30289:SF1">
    <property type="entry name" value="PEBP (PHOSPHATIDYLETHANOLAMINE-BINDING PROTEIN) FAMILY PROTEIN"/>
    <property type="match status" value="1"/>
</dbReference>
<dbReference type="NCBIfam" id="TIGR00481">
    <property type="entry name" value="YbhB/YbcL family Raf kinase inhibitor-like protein"/>
    <property type="match status" value="1"/>
</dbReference>
<feature type="signal peptide" evidence="1">
    <location>
        <begin position="1"/>
        <end position="29"/>
    </location>
</feature>
<dbReference type="EMBL" id="CP021109">
    <property type="protein sequence ID" value="ARP85423.1"/>
    <property type="molecule type" value="Genomic_DNA"/>
</dbReference>
<protein>
    <recommendedName>
        <fullName evidence="4">Phosphatidylethanolamine-binding protein</fullName>
    </recommendedName>
</protein>
<dbReference type="Proteomes" id="UP000194139">
    <property type="component" value="Chromosome"/>
</dbReference>
<dbReference type="CDD" id="cd00865">
    <property type="entry name" value="PEBP_bact_arch"/>
    <property type="match status" value="1"/>
</dbReference>
<name>A0A1W6YXU0_9BORD</name>
<dbReference type="Pfam" id="PF01161">
    <property type="entry name" value="PBP"/>
    <property type="match status" value="1"/>
</dbReference>
<accession>A0A1W6YXU0</accession>
<evidence type="ECO:0000256" key="1">
    <source>
        <dbReference type="SAM" id="SignalP"/>
    </source>
</evidence>
<evidence type="ECO:0000313" key="3">
    <source>
        <dbReference type="Proteomes" id="UP000194139"/>
    </source>
</evidence>
<keyword evidence="1" id="KW-0732">Signal</keyword>